<dbReference type="RefSeq" id="WP_161824253.1">
    <property type="nucleotide sequence ID" value="NZ_WVIC01000006.1"/>
</dbReference>
<dbReference type="EMBL" id="WVIC01000006">
    <property type="protein sequence ID" value="NCJ05776.1"/>
    <property type="molecule type" value="Genomic_DNA"/>
</dbReference>
<proteinExistence type="predicted"/>
<dbReference type="Pfam" id="PF14367">
    <property type="entry name" value="DUF4411"/>
    <property type="match status" value="1"/>
</dbReference>
<dbReference type="InterPro" id="IPR016541">
    <property type="entry name" value="UCP008505"/>
</dbReference>
<dbReference type="PIRSF" id="PIRSF008505">
    <property type="entry name" value="UCP008505"/>
    <property type="match status" value="1"/>
</dbReference>
<evidence type="ECO:0000313" key="2">
    <source>
        <dbReference type="Proteomes" id="UP000607397"/>
    </source>
</evidence>
<sequence>MIYVFDTSSLVVLKNFYPTNFPSLWSHWDALVQNGTVVSVREVRAELENRDSTDFIQEWVKRNKSIFMKPTPDELMFVSQIFSIPHFQALIGTQATLRGTPVADPFVIAAAKVKSGVVVTEERLKPNAAKIPNVCEHFKIPCTNLEGFMSQQNWSF</sequence>
<gene>
    <name evidence="1" type="ORF">GS597_04475</name>
</gene>
<dbReference type="CDD" id="cd18711">
    <property type="entry name" value="PIN_VapC-like_DUF411"/>
    <property type="match status" value="1"/>
</dbReference>
<accession>A0A8K1ZX83</accession>
<organism evidence="1 2">
    <name type="scientific">Petrachloros mirabilis ULC683</name>
    <dbReference type="NCBI Taxonomy" id="2781853"/>
    <lineage>
        <taxon>Bacteria</taxon>
        <taxon>Bacillati</taxon>
        <taxon>Cyanobacteriota</taxon>
        <taxon>Cyanophyceae</taxon>
        <taxon>Synechococcales</taxon>
        <taxon>Petrachlorosaceae</taxon>
        <taxon>Petrachloros</taxon>
        <taxon>Petrachloros mirabilis</taxon>
    </lineage>
</organism>
<evidence type="ECO:0000313" key="1">
    <source>
        <dbReference type="EMBL" id="NCJ05776.1"/>
    </source>
</evidence>
<dbReference type="Proteomes" id="UP000607397">
    <property type="component" value="Unassembled WGS sequence"/>
</dbReference>
<comment type="caution">
    <text evidence="1">The sequence shown here is derived from an EMBL/GenBank/DDBJ whole genome shotgun (WGS) entry which is preliminary data.</text>
</comment>
<protein>
    <submittedName>
        <fullName evidence="1">DUF4411 family protein</fullName>
    </submittedName>
</protein>
<keyword evidence="2" id="KW-1185">Reference proteome</keyword>
<dbReference type="AlphaFoldDB" id="A0A8K1ZX83"/>
<reference evidence="1" key="1">
    <citation type="submission" date="2019-12" db="EMBL/GenBank/DDBJ databases">
        <title>High-Quality draft genome sequences of three cyanobacteria isolated from the limestone walls of the Old Cathedral of Coimbra.</title>
        <authorList>
            <person name="Tiago I."/>
            <person name="Soares F."/>
            <person name="Portugal A."/>
        </authorList>
    </citation>
    <scope>NUCLEOTIDE SEQUENCE [LARGE SCALE GENOMIC DNA]</scope>
    <source>
        <strain evidence="1">C</strain>
    </source>
</reference>
<name>A0A8K1ZX83_9CYAN</name>